<evidence type="ECO:0000256" key="1">
    <source>
        <dbReference type="ARBA" id="ARBA00022527"/>
    </source>
</evidence>
<dbReference type="GO" id="GO:0005886">
    <property type="term" value="C:plasma membrane"/>
    <property type="evidence" value="ECO:0007669"/>
    <property type="project" value="TreeGrafter"/>
</dbReference>
<evidence type="ECO:0000313" key="8">
    <source>
        <dbReference type="Proteomes" id="UP001237642"/>
    </source>
</evidence>
<name>A0AAD8J552_9APIA</name>
<dbReference type="GO" id="GO:0004674">
    <property type="term" value="F:protein serine/threonine kinase activity"/>
    <property type="evidence" value="ECO:0007669"/>
    <property type="project" value="UniProtKB-KW"/>
</dbReference>
<dbReference type="Proteomes" id="UP001237642">
    <property type="component" value="Unassembled WGS sequence"/>
</dbReference>
<keyword evidence="6" id="KW-0812">Transmembrane</keyword>
<keyword evidence="1" id="KW-0723">Serine/threonine-protein kinase</keyword>
<reference evidence="7" key="2">
    <citation type="submission" date="2023-05" db="EMBL/GenBank/DDBJ databases">
        <authorList>
            <person name="Schelkunov M.I."/>
        </authorList>
    </citation>
    <scope>NUCLEOTIDE SEQUENCE</scope>
    <source>
        <strain evidence="7">Hsosn_3</strain>
        <tissue evidence="7">Leaf</tissue>
    </source>
</reference>
<comment type="caution">
    <text evidence="7">The sequence shown here is derived from an EMBL/GenBank/DDBJ whole genome shotgun (WGS) entry which is preliminary data.</text>
</comment>
<keyword evidence="5" id="KW-0067">ATP-binding</keyword>
<protein>
    <submittedName>
        <fullName evidence="7">Uncharacterized protein</fullName>
    </submittedName>
</protein>
<keyword evidence="6" id="KW-1133">Transmembrane helix</keyword>
<evidence type="ECO:0000256" key="3">
    <source>
        <dbReference type="ARBA" id="ARBA00022741"/>
    </source>
</evidence>
<keyword evidence="3" id="KW-0547">Nucleotide-binding</keyword>
<feature type="transmembrane region" description="Helical" evidence="6">
    <location>
        <begin position="24"/>
        <end position="43"/>
    </location>
</feature>
<dbReference type="Gene3D" id="3.30.200.20">
    <property type="entry name" value="Phosphorylase Kinase, domain 1"/>
    <property type="match status" value="1"/>
</dbReference>
<dbReference type="PANTHER" id="PTHR27002:SF932">
    <property type="entry name" value="RECEPTOR-LIKE SERINE_THREONINE-PROTEIN KINASE"/>
    <property type="match status" value="1"/>
</dbReference>
<dbReference type="PANTHER" id="PTHR27002">
    <property type="entry name" value="RECEPTOR-LIKE SERINE/THREONINE-PROTEIN KINASE SD1-8"/>
    <property type="match status" value="1"/>
</dbReference>
<keyword evidence="6" id="KW-0472">Membrane</keyword>
<reference evidence="7" key="1">
    <citation type="submission" date="2023-02" db="EMBL/GenBank/DDBJ databases">
        <title>Genome of toxic invasive species Heracleum sosnowskyi carries increased number of genes despite the absence of recent whole-genome duplications.</title>
        <authorList>
            <person name="Schelkunov M."/>
            <person name="Shtratnikova V."/>
            <person name="Makarenko M."/>
            <person name="Klepikova A."/>
            <person name="Omelchenko D."/>
            <person name="Novikova G."/>
            <person name="Obukhova E."/>
            <person name="Bogdanov V."/>
            <person name="Penin A."/>
            <person name="Logacheva M."/>
        </authorList>
    </citation>
    <scope>NUCLEOTIDE SEQUENCE</scope>
    <source>
        <strain evidence="7">Hsosn_3</strain>
        <tissue evidence="7">Leaf</tissue>
    </source>
</reference>
<keyword evidence="8" id="KW-1185">Reference proteome</keyword>
<dbReference type="EMBL" id="JAUIZM010000002">
    <property type="protein sequence ID" value="KAK1396401.1"/>
    <property type="molecule type" value="Genomic_DNA"/>
</dbReference>
<dbReference type="InterPro" id="IPR011009">
    <property type="entry name" value="Kinase-like_dom_sf"/>
</dbReference>
<dbReference type="AlphaFoldDB" id="A0AAD8J552"/>
<organism evidence="7 8">
    <name type="scientific">Heracleum sosnowskyi</name>
    <dbReference type="NCBI Taxonomy" id="360622"/>
    <lineage>
        <taxon>Eukaryota</taxon>
        <taxon>Viridiplantae</taxon>
        <taxon>Streptophyta</taxon>
        <taxon>Embryophyta</taxon>
        <taxon>Tracheophyta</taxon>
        <taxon>Spermatophyta</taxon>
        <taxon>Magnoliopsida</taxon>
        <taxon>eudicotyledons</taxon>
        <taxon>Gunneridae</taxon>
        <taxon>Pentapetalae</taxon>
        <taxon>asterids</taxon>
        <taxon>campanulids</taxon>
        <taxon>Apiales</taxon>
        <taxon>Apiaceae</taxon>
        <taxon>Apioideae</taxon>
        <taxon>apioid superclade</taxon>
        <taxon>Tordylieae</taxon>
        <taxon>Tordyliinae</taxon>
        <taxon>Heracleum</taxon>
    </lineage>
</organism>
<keyword evidence="4" id="KW-0418">Kinase</keyword>
<evidence type="ECO:0000256" key="5">
    <source>
        <dbReference type="ARBA" id="ARBA00022840"/>
    </source>
</evidence>
<evidence type="ECO:0000256" key="4">
    <source>
        <dbReference type="ARBA" id="ARBA00022777"/>
    </source>
</evidence>
<gene>
    <name evidence="7" type="ORF">POM88_006264</name>
</gene>
<proteinExistence type="predicted"/>
<evidence type="ECO:0000256" key="6">
    <source>
        <dbReference type="SAM" id="Phobius"/>
    </source>
</evidence>
<dbReference type="SUPFAM" id="SSF56112">
    <property type="entry name" value="Protein kinase-like (PK-like)"/>
    <property type="match status" value="1"/>
</dbReference>
<dbReference type="GO" id="GO:0005524">
    <property type="term" value="F:ATP binding"/>
    <property type="evidence" value="ECO:0007669"/>
    <property type="project" value="UniProtKB-KW"/>
</dbReference>
<accession>A0AAD8J552</accession>
<evidence type="ECO:0000313" key="7">
    <source>
        <dbReference type="EMBL" id="KAK1396401.1"/>
    </source>
</evidence>
<keyword evidence="2" id="KW-0808">Transferase</keyword>
<sequence>MPSSELGKTTFAFKSWNCRVKRKIEFIAILIVVLLGVIFFLVYKKRKLQKEESLKVSAESVCLTKTENEDLELPLFDFKRIANATSDFSQNKKLGEGGFGRVYNVIIVINHTK</sequence>
<evidence type="ECO:0000256" key="2">
    <source>
        <dbReference type="ARBA" id="ARBA00022679"/>
    </source>
</evidence>